<protein>
    <submittedName>
        <fullName evidence="1">Uncharacterized protein</fullName>
    </submittedName>
</protein>
<gene>
    <name evidence="1" type="ORF">F443_18626</name>
</gene>
<dbReference type="HOGENOM" id="CLU_2872525_0_0_1"/>
<dbReference type="Proteomes" id="UP000018721">
    <property type="component" value="Unassembled WGS sequence"/>
</dbReference>
<sequence length="64" mass="7436">MGLGNLRSRLNDYHYVARTLTKFSASSRLASVEEELGKNWPKNWMEVFLSSPQVVFAPVFFPEW</sequence>
<evidence type="ECO:0000313" key="1">
    <source>
        <dbReference type="EMBL" id="ETI34977.1"/>
    </source>
</evidence>
<dbReference type="AlphaFoldDB" id="V9E9R5"/>
<dbReference type="EMBL" id="ANIZ01003256">
    <property type="protein sequence ID" value="ETI34977.1"/>
    <property type="molecule type" value="Genomic_DNA"/>
</dbReference>
<evidence type="ECO:0000313" key="2">
    <source>
        <dbReference type="Proteomes" id="UP000018721"/>
    </source>
</evidence>
<comment type="caution">
    <text evidence="1">The sequence shown here is derived from an EMBL/GenBank/DDBJ whole genome shotgun (WGS) entry which is preliminary data.</text>
</comment>
<accession>V9E9R5</accession>
<proteinExistence type="predicted"/>
<reference evidence="1 2" key="1">
    <citation type="submission" date="2013-11" db="EMBL/GenBank/DDBJ databases">
        <title>The Genome Sequence of Phytophthora parasitica P1569.</title>
        <authorList>
            <consortium name="The Broad Institute Genomics Platform"/>
            <person name="Russ C."/>
            <person name="Tyler B."/>
            <person name="Panabieres F."/>
            <person name="Shan W."/>
            <person name="Tripathy S."/>
            <person name="Grunwald N."/>
            <person name="Machado M."/>
            <person name="Johnson C.S."/>
            <person name="Arredondo F."/>
            <person name="Hong C."/>
            <person name="Coffey M."/>
            <person name="Young S.K."/>
            <person name="Zeng Q."/>
            <person name="Gargeya S."/>
            <person name="Fitzgerald M."/>
            <person name="Abouelleil A."/>
            <person name="Alvarado L."/>
            <person name="Chapman S.B."/>
            <person name="Gainer-Dewar J."/>
            <person name="Goldberg J."/>
            <person name="Griggs A."/>
            <person name="Gujja S."/>
            <person name="Hansen M."/>
            <person name="Howarth C."/>
            <person name="Imamovic A."/>
            <person name="Ireland A."/>
            <person name="Larimer J."/>
            <person name="McCowan C."/>
            <person name="Murphy C."/>
            <person name="Pearson M."/>
            <person name="Poon T.W."/>
            <person name="Priest M."/>
            <person name="Roberts A."/>
            <person name="Saif S."/>
            <person name="Shea T."/>
            <person name="Sykes S."/>
            <person name="Wortman J."/>
            <person name="Nusbaum C."/>
            <person name="Birren B."/>
        </authorList>
    </citation>
    <scope>NUCLEOTIDE SEQUENCE [LARGE SCALE GENOMIC DNA]</scope>
    <source>
        <strain evidence="1 2">P1569</strain>
    </source>
</reference>
<keyword evidence="2" id="KW-1185">Reference proteome</keyword>
<organism evidence="1 2">
    <name type="scientific">Phytophthora nicotianae P1569</name>
    <dbReference type="NCBI Taxonomy" id="1317065"/>
    <lineage>
        <taxon>Eukaryota</taxon>
        <taxon>Sar</taxon>
        <taxon>Stramenopiles</taxon>
        <taxon>Oomycota</taxon>
        <taxon>Peronosporomycetes</taxon>
        <taxon>Peronosporales</taxon>
        <taxon>Peronosporaceae</taxon>
        <taxon>Phytophthora</taxon>
    </lineage>
</organism>
<name>V9E9R5_PHYNI</name>